<feature type="non-terminal residue" evidence="3">
    <location>
        <position position="1"/>
    </location>
</feature>
<reference evidence="4" key="1">
    <citation type="journal article" date="2019" name="Int. J. Syst. Evol. Microbiol.">
        <title>The Global Catalogue of Microorganisms (GCM) 10K type strain sequencing project: providing services to taxonomists for standard genome sequencing and annotation.</title>
        <authorList>
            <consortium name="The Broad Institute Genomics Platform"/>
            <consortium name="The Broad Institute Genome Sequencing Center for Infectious Disease"/>
            <person name="Wu L."/>
            <person name="Ma J."/>
        </authorList>
    </citation>
    <scope>NUCLEOTIDE SEQUENCE [LARGE SCALE GENOMIC DNA]</scope>
    <source>
        <strain evidence="4">JCM 31486</strain>
    </source>
</reference>
<organism evidence="3 4">
    <name type="scientific">Kibdelosporangium lantanae</name>
    <dbReference type="NCBI Taxonomy" id="1497396"/>
    <lineage>
        <taxon>Bacteria</taxon>
        <taxon>Bacillati</taxon>
        <taxon>Actinomycetota</taxon>
        <taxon>Actinomycetes</taxon>
        <taxon>Pseudonocardiales</taxon>
        <taxon>Pseudonocardiaceae</taxon>
        <taxon>Kibdelosporangium</taxon>
    </lineage>
</organism>
<protein>
    <submittedName>
        <fullName evidence="3">DUF6545 domain-containing protein</fullName>
    </submittedName>
</protein>
<evidence type="ECO:0000259" key="2">
    <source>
        <dbReference type="Pfam" id="PF20182"/>
    </source>
</evidence>
<feature type="domain" description="DUF6545" evidence="2">
    <location>
        <begin position="2"/>
        <end position="51"/>
    </location>
</feature>
<comment type="caution">
    <text evidence="3">The sequence shown here is derived from an EMBL/GenBank/DDBJ whole genome shotgun (WGS) entry which is preliminary data.</text>
</comment>
<accession>A0ABW3MDG1</accession>
<feature type="region of interest" description="Disordered" evidence="1">
    <location>
        <begin position="16"/>
        <end position="35"/>
    </location>
</feature>
<dbReference type="EMBL" id="JBHTIS010001404">
    <property type="protein sequence ID" value="MFD1048103.1"/>
    <property type="molecule type" value="Genomic_DNA"/>
</dbReference>
<gene>
    <name evidence="3" type="ORF">ACFQ1S_22460</name>
</gene>
<proteinExistence type="predicted"/>
<dbReference type="InterPro" id="IPR046675">
    <property type="entry name" value="DUF6545"/>
</dbReference>
<name>A0ABW3MDG1_9PSEU</name>
<evidence type="ECO:0000313" key="4">
    <source>
        <dbReference type="Proteomes" id="UP001597045"/>
    </source>
</evidence>
<sequence length="67" mass="7112">AEAYVEAVTLAEALRAKEEGRTSTTPSTEIRGGGDLTEDTEFLAEVASAFRTVRKFPLPQGASNLIA</sequence>
<evidence type="ECO:0000313" key="3">
    <source>
        <dbReference type="EMBL" id="MFD1048103.1"/>
    </source>
</evidence>
<dbReference type="Proteomes" id="UP001597045">
    <property type="component" value="Unassembled WGS sequence"/>
</dbReference>
<keyword evidence="4" id="KW-1185">Reference proteome</keyword>
<evidence type="ECO:0000256" key="1">
    <source>
        <dbReference type="SAM" id="MobiDB-lite"/>
    </source>
</evidence>
<dbReference type="Pfam" id="PF20182">
    <property type="entry name" value="DUF6545"/>
    <property type="match status" value="1"/>
</dbReference>